<sequence>MTPLTGLSESVSRARNHHGGYQLTPQGALESKIVWLAKVPPHQHPFPSDDLIPIQVNWPRVLAYPKIPSNEAQWPNNTKATLEPTSRIENQDGGH</sequence>
<comment type="caution">
    <text evidence="2">The sequence shown here is derived from an EMBL/GenBank/DDBJ whole genome shotgun (WGS) entry which is preliminary data.</text>
</comment>
<name>A0AAV6TYY6_9ARAC</name>
<accession>A0AAV6TYY6</accession>
<organism evidence="2 3">
    <name type="scientific">Oedothorax gibbosus</name>
    <dbReference type="NCBI Taxonomy" id="931172"/>
    <lineage>
        <taxon>Eukaryota</taxon>
        <taxon>Metazoa</taxon>
        <taxon>Ecdysozoa</taxon>
        <taxon>Arthropoda</taxon>
        <taxon>Chelicerata</taxon>
        <taxon>Arachnida</taxon>
        <taxon>Araneae</taxon>
        <taxon>Araneomorphae</taxon>
        <taxon>Entelegynae</taxon>
        <taxon>Araneoidea</taxon>
        <taxon>Linyphiidae</taxon>
        <taxon>Erigoninae</taxon>
        <taxon>Oedothorax</taxon>
    </lineage>
</organism>
<feature type="compositionally biased region" description="Polar residues" evidence="1">
    <location>
        <begin position="70"/>
        <end position="88"/>
    </location>
</feature>
<keyword evidence="3" id="KW-1185">Reference proteome</keyword>
<feature type="compositionally biased region" description="Polar residues" evidence="1">
    <location>
        <begin position="1"/>
        <end position="13"/>
    </location>
</feature>
<feature type="region of interest" description="Disordered" evidence="1">
    <location>
        <begin position="1"/>
        <end position="23"/>
    </location>
</feature>
<dbReference type="EMBL" id="JAFNEN010000850">
    <property type="protein sequence ID" value="KAG8176711.1"/>
    <property type="molecule type" value="Genomic_DNA"/>
</dbReference>
<gene>
    <name evidence="2" type="ORF">JTE90_000691</name>
</gene>
<dbReference type="AlphaFoldDB" id="A0AAV6TYY6"/>
<evidence type="ECO:0000313" key="2">
    <source>
        <dbReference type="EMBL" id="KAG8176711.1"/>
    </source>
</evidence>
<dbReference type="Proteomes" id="UP000827092">
    <property type="component" value="Unassembled WGS sequence"/>
</dbReference>
<proteinExistence type="predicted"/>
<reference evidence="2 3" key="1">
    <citation type="journal article" date="2022" name="Nat. Ecol. Evol.">
        <title>A masculinizing supergene underlies an exaggerated male reproductive morph in a spider.</title>
        <authorList>
            <person name="Hendrickx F."/>
            <person name="De Corte Z."/>
            <person name="Sonet G."/>
            <person name="Van Belleghem S.M."/>
            <person name="Kostlbacher S."/>
            <person name="Vangestel C."/>
        </authorList>
    </citation>
    <scope>NUCLEOTIDE SEQUENCE [LARGE SCALE GENOMIC DNA]</scope>
    <source>
        <strain evidence="2">W744_W776</strain>
    </source>
</reference>
<evidence type="ECO:0000256" key="1">
    <source>
        <dbReference type="SAM" id="MobiDB-lite"/>
    </source>
</evidence>
<protein>
    <submittedName>
        <fullName evidence="2">Uncharacterized protein</fullName>
    </submittedName>
</protein>
<evidence type="ECO:0000313" key="3">
    <source>
        <dbReference type="Proteomes" id="UP000827092"/>
    </source>
</evidence>
<feature type="region of interest" description="Disordered" evidence="1">
    <location>
        <begin position="69"/>
        <end position="95"/>
    </location>
</feature>